<name>A0A9R1WTV3_LACSA</name>
<evidence type="ECO:0000313" key="4">
    <source>
        <dbReference type="Proteomes" id="UP000235145"/>
    </source>
</evidence>
<dbReference type="Proteomes" id="UP000235145">
    <property type="component" value="Unassembled WGS sequence"/>
</dbReference>
<evidence type="ECO:0000259" key="2">
    <source>
        <dbReference type="Pfam" id="PF08787"/>
    </source>
</evidence>
<evidence type="ECO:0000256" key="1">
    <source>
        <dbReference type="SAM" id="SignalP"/>
    </source>
</evidence>
<comment type="caution">
    <text evidence="3">The sequence shown here is derived from an EMBL/GenBank/DDBJ whole genome shotgun (WGS) entry which is preliminary data.</text>
</comment>
<dbReference type="SUPFAM" id="SSF49899">
    <property type="entry name" value="Concanavalin A-like lectins/glucanases"/>
    <property type="match status" value="1"/>
</dbReference>
<feature type="chain" id="PRO_5040285754" description="Alginate lyase 2 domain-containing protein" evidence="1">
    <location>
        <begin position="25"/>
        <end position="229"/>
    </location>
</feature>
<dbReference type="EMBL" id="NBSK02000009">
    <property type="protein sequence ID" value="KAJ0187369.1"/>
    <property type="molecule type" value="Genomic_DNA"/>
</dbReference>
<feature type="domain" description="Alginate lyase 2" evidence="2">
    <location>
        <begin position="42"/>
        <end position="226"/>
    </location>
</feature>
<protein>
    <recommendedName>
        <fullName evidence="2">Alginate lyase 2 domain-containing protein</fullName>
    </recommendedName>
</protein>
<dbReference type="PANTHER" id="PTHR33681:SF11">
    <property type="entry name" value="ALGINATE LYASE"/>
    <property type="match status" value="1"/>
</dbReference>
<dbReference type="InterPro" id="IPR013320">
    <property type="entry name" value="ConA-like_dom_sf"/>
</dbReference>
<sequence>MQASYRHMLLFLVALIFFLNDAHMASVVDPIYGFVEVMLNESNFEYQKPYDTPLFQRYIYQNGIHRFWVYADDKPFRLGSNTQPRTEIRILVISTTPLFLDSPDYTSGVWQFEGVAFIPNGTSGATIVQIHGAAHGNTTSLLRIYNGEMRYYSTQVIDTNLYDRWFKVNLIHDVDGGKVTVFVDNKKKFKIHDQGPGLLYFKFGVYGAPKNISYYMESRWKDVKIYKKC</sequence>
<dbReference type="Gene3D" id="2.60.120.200">
    <property type="match status" value="1"/>
</dbReference>
<feature type="signal peptide" evidence="1">
    <location>
        <begin position="1"/>
        <end position="24"/>
    </location>
</feature>
<gene>
    <name evidence="3" type="ORF">LSAT_V11C900471020</name>
</gene>
<dbReference type="AlphaFoldDB" id="A0A9R1WTV3"/>
<accession>A0A9R1WTV3</accession>
<dbReference type="Pfam" id="PF08787">
    <property type="entry name" value="Alginate_lyase2"/>
    <property type="match status" value="1"/>
</dbReference>
<keyword evidence="4" id="KW-1185">Reference proteome</keyword>
<keyword evidence="1" id="KW-0732">Signal</keyword>
<proteinExistence type="predicted"/>
<dbReference type="InterPro" id="IPR014895">
    <property type="entry name" value="Alginate_lyase_2"/>
</dbReference>
<reference evidence="3 4" key="1">
    <citation type="journal article" date="2017" name="Nat. Commun.">
        <title>Genome assembly with in vitro proximity ligation data and whole-genome triplication in lettuce.</title>
        <authorList>
            <person name="Reyes-Chin-Wo S."/>
            <person name="Wang Z."/>
            <person name="Yang X."/>
            <person name="Kozik A."/>
            <person name="Arikit S."/>
            <person name="Song C."/>
            <person name="Xia L."/>
            <person name="Froenicke L."/>
            <person name="Lavelle D.O."/>
            <person name="Truco M.J."/>
            <person name="Xia R."/>
            <person name="Zhu S."/>
            <person name="Xu C."/>
            <person name="Xu H."/>
            <person name="Xu X."/>
            <person name="Cox K."/>
            <person name="Korf I."/>
            <person name="Meyers B.C."/>
            <person name="Michelmore R.W."/>
        </authorList>
    </citation>
    <scope>NUCLEOTIDE SEQUENCE [LARGE SCALE GENOMIC DNA]</scope>
    <source>
        <strain evidence="4">cv. Salinas</strain>
        <tissue evidence="3">Seedlings</tissue>
    </source>
</reference>
<organism evidence="3 4">
    <name type="scientific">Lactuca sativa</name>
    <name type="common">Garden lettuce</name>
    <dbReference type="NCBI Taxonomy" id="4236"/>
    <lineage>
        <taxon>Eukaryota</taxon>
        <taxon>Viridiplantae</taxon>
        <taxon>Streptophyta</taxon>
        <taxon>Embryophyta</taxon>
        <taxon>Tracheophyta</taxon>
        <taxon>Spermatophyta</taxon>
        <taxon>Magnoliopsida</taxon>
        <taxon>eudicotyledons</taxon>
        <taxon>Gunneridae</taxon>
        <taxon>Pentapetalae</taxon>
        <taxon>asterids</taxon>
        <taxon>campanulids</taxon>
        <taxon>Asterales</taxon>
        <taxon>Asteraceae</taxon>
        <taxon>Cichorioideae</taxon>
        <taxon>Cichorieae</taxon>
        <taxon>Lactucinae</taxon>
        <taxon>Lactuca</taxon>
    </lineage>
</organism>
<evidence type="ECO:0000313" key="3">
    <source>
        <dbReference type="EMBL" id="KAJ0187369.1"/>
    </source>
</evidence>
<dbReference type="PANTHER" id="PTHR33681">
    <property type="entry name" value="BINDING PROTEIN, PUTATIVE, EXPRESSED-RELATED"/>
    <property type="match status" value="1"/>
</dbReference>